<evidence type="ECO:0000256" key="1">
    <source>
        <dbReference type="ARBA" id="ARBA00022723"/>
    </source>
</evidence>
<name>A0A1L5P7L6_RHIET</name>
<evidence type="ECO:0000256" key="2">
    <source>
        <dbReference type="ARBA" id="ARBA00022771"/>
    </source>
</evidence>
<dbReference type="EMBL" id="CP017241">
    <property type="protein sequence ID" value="APO76093.1"/>
    <property type="molecule type" value="Genomic_DNA"/>
</dbReference>
<evidence type="ECO:0000256" key="3">
    <source>
        <dbReference type="ARBA" id="ARBA00022833"/>
    </source>
</evidence>
<protein>
    <submittedName>
        <fullName evidence="6">DksA/TraR C4-type zinc finger protein</fullName>
    </submittedName>
</protein>
<organism evidence="6 7">
    <name type="scientific">Rhizobium etli 8C-3</name>
    <dbReference type="NCBI Taxonomy" id="538025"/>
    <lineage>
        <taxon>Bacteria</taxon>
        <taxon>Pseudomonadati</taxon>
        <taxon>Pseudomonadota</taxon>
        <taxon>Alphaproteobacteria</taxon>
        <taxon>Hyphomicrobiales</taxon>
        <taxon>Rhizobiaceae</taxon>
        <taxon>Rhizobium/Agrobacterium group</taxon>
        <taxon>Rhizobium</taxon>
    </lineage>
</organism>
<evidence type="ECO:0000313" key="7">
    <source>
        <dbReference type="Proteomes" id="UP000185109"/>
    </source>
</evidence>
<keyword evidence="3" id="KW-0862">Zinc</keyword>
<feature type="zinc finger region" description="dksA C4-type" evidence="4">
    <location>
        <begin position="37"/>
        <end position="61"/>
    </location>
</feature>
<dbReference type="Proteomes" id="UP000185109">
    <property type="component" value="Chromosome"/>
</dbReference>
<keyword evidence="1" id="KW-0479">Metal-binding</keyword>
<dbReference type="RefSeq" id="WP_074062332.1">
    <property type="nucleotide sequence ID" value="NZ_CP017241.1"/>
</dbReference>
<dbReference type="Pfam" id="PF01258">
    <property type="entry name" value="zf-dskA_traR"/>
    <property type="match status" value="1"/>
</dbReference>
<dbReference type="InterPro" id="IPR020458">
    <property type="entry name" value="Znf_DskA_TraR_CS"/>
</dbReference>
<dbReference type="PROSITE" id="PS51128">
    <property type="entry name" value="ZF_DKSA_2"/>
    <property type="match status" value="1"/>
</dbReference>
<dbReference type="GO" id="GO:1900378">
    <property type="term" value="P:positive regulation of secondary metabolite biosynthetic process"/>
    <property type="evidence" value="ECO:0007669"/>
    <property type="project" value="TreeGrafter"/>
</dbReference>
<dbReference type="InterPro" id="IPR000962">
    <property type="entry name" value="Znf_DskA_TraR"/>
</dbReference>
<evidence type="ECO:0000259" key="5">
    <source>
        <dbReference type="Pfam" id="PF01258"/>
    </source>
</evidence>
<evidence type="ECO:0000313" key="6">
    <source>
        <dbReference type="EMBL" id="APO76093.1"/>
    </source>
</evidence>
<accession>A0A1L5P7L6</accession>
<reference evidence="6 7" key="1">
    <citation type="submission" date="2016-09" db="EMBL/GenBank/DDBJ databases">
        <title>The complete genome sequences of Rhizobium gallicum, symbiovars gallicum and phaseoli, symbionts associated to common bean (Phaseolus vulgaris).</title>
        <authorList>
            <person name="Bustos P."/>
            <person name="Santamaria R.I."/>
            <person name="Perez-Carrascal O.M."/>
            <person name="Juarez S."/>
            <person name="Lozano L."/>
            <person name="Martinez-Flores I."/>
            <person name="Martinez-Romero E."/>
            <person name="Cevallos M."/>
            <person name="Romero D."/>
            <person name="Davila G."/>
            <person name="Gonzalez V."/>
        </authorList>
    </citation>
    <scope>NUCLEOTIDE SEQUENCE [LARGE SCALE GENOMIC DNA]</scope>
    <source>
        <strain evidence="6 7">8C-3</strain>
    </source>
</reference>
<dbReference type="AlphaFoldDB" id="A0A1L5P7L6"/>
<dbReference type="PANTHER" id="PTHR38777">
    <property type="entry name" value="FELS-2 PROPHAGE PROTEIN"/>
    <property type="match status" value="1"/>
</dbReference>
<keyword evidence="2" id="KW-0863">Zinc-finger</keyword>
<sequence>MNGNALFDLAEIRAEEEREAQIKRATAALKQAGSIECEDCGGEIAETRRRAMPSATRCLDCQQRFERRLQRSR</sequence>
<dbReference type="PROSITE" id="PS01102">
    <property type="entry name" value="ZF_DKSA_1"/>
    <property type="match status" value="1"/>
</dbReference>
<dbReference type="GO" id="GO:0008270">
    <property type="term" value="F:zinc ion binding"/>
    <property type="evidence" value="ECO:0007669"/>
    <property type="project" value="UniProtKB-KW"/>
</dbReference>
<gene>
    <name evidence="6" type="ORF">AM571_CH03299</name>
</gene>
<evidence type="ECO:0000256" key="4">
    <source>
        <dbReference type="PROSITE-ProRule" id="PRU00510"/>
    </source>
</evidence>
<dbReference type="PANTHER" id="PTHR38777:SF1">
    <property type="entry name" value="DNAK SUPPRESSOR PROTEIN"/>
    <property type="match status" value="1"/>
</dbReference>
<feature type="domain" description="Zinc finger DksA/TraR C4-type" evidence="5">
    <location>
        <begin position="33"/>
        <end position="67"/>
    </location>
</feature>
<dbReference type="SUPFAM" id="SSF57716">
    <property type="entry name" value="Glucocorticoid receptor-like (DNA-binding domain)"/>
    <property type="match status" value="1"/>
</dbReference>
<proteinExistence type="predicted"/>
<dbReference type="Gene3D" id="1.20.120.910">
    <property type="entry name" value="DksA, coiled-coil domain"/>
    <property type="match status" value="1"/>
</dbReference>